<dbReference type="Proteomes" id="UP000298030">
    <property type="component" value="Unassembled WGS sequence"/>
</dbReference>
<organism evidence="2 3">
    <name type="scientific">Coprinellus micaceus</name>
    <name type="common">Glistening ink-cap mushroom</name>
    <name type="synonym">Coprinus micaceus</name>
    <dbReference type="NCBI Taxonomy" id="71717"/>
    <lineage>
        <taxon>Eukaryota</taxon>
        <taxon>Fungi</taxon>
        <taxon>Dikarya</taxon>
        <taxon>Basidiomycota</taxon>
        <taxon>Agaricomycotina</taxon>
        <taxon>Agaricomycetes</taxon>
        <taxon>Agaricomycetidae</taxon>
        <taxon>Agaricales</taxon>
        <taxon>Agaricineae</taxon>
        <taxon>Psathyrellaceae</taxon>
        <taxon>Coprinellus</taxon>
    </lineage>
</organism>
<gene>
    <name evidence="2" type="ORF">FA13DRAFT_1714288</name>
</gene>
<dbReference type="EMBL" id="QPFP01000061">
    <property type="protein sequence ID" value="TEB25007.1"/>
    <property type="molecule type" value="Genomic_DNA"/>
</dbReference>
<proteinExistence type="predicted"/>
<feature type="region of interest" description="Disordered" evidence="1">
    <location>
        <begin position="1"/>
        <end position="25"/>
    </location>
</feature>
<keyword evidence="3" id="KW-1185">Reference proteome</keyword>
<accession>A0A4Y7ST18</accession>
<protein>
    <submittedName>
        <fullName evidence="2">Uncharacterized protein</fullName>
    </submittedName>
</protein>
<feature type="compositionally biased region" description="Basic residues" evidence="1">
    <location>
        <begin position="16"/>
        <end position="25"/>
    </location>
</feature>
<evidence type="ECO:0000256" key="1">
    <source>
        <dbReference type="SAM" id="MobiDB-lite"/>
    </source>
</evidence>
<name>A0A4Y7ST18_COPMI</name>
<evidence type="ECO:0000313" key="2">
    <source>
        <dbReference type="EMBL" id="TEB25007.1"/>
    </source>
</evidence>
<evidence type="ECO:0000313" key="3">
    <source>
        <dbReference type="Proteomes" id="UP000298030"/>
    </source>
</evidence>
<comment type="caution">
    <text evidence="2">The sequence shown here is derived from an EMBL/GenBank/DDBJ whole genome shotgun (WGS) entry which is preliminary data.</text>
</comment>
<sequence length="164" mass="17782">MAQRTSEGELLGLTGSRRHTERVPRRHVGIGEGVQKSSAGLCTVLYSAAVRTVPALDWEGLGYGGDSGPNYAACSKSVTGQLGWRYPWKATSHAPQLGEEVPFWGTLIERLALHLHSRFVRDVSPEAMGTLFTGAEGHKSSVRIKGIPPTPEWISIAMPERFSA</sequence>
<reference evidence="2 3" key="1">
    <citation type="journal article" date="2019" name="Nat. Ecol. Evol.">
        <title>Megaphylogeny resolves global patterns of mushroom evolution.</title>
        <authorList>
            <person name="Varga T."/>
            <person name="Krizsan K."/>
            <person name="Foldi C."/>
            <person name="Dima B."/>
            <person name="Sanchez-Garcia M."/>
            <person name="Sanchez-Ramirez S."/>
            <person name="Szollosi G.J."/>
            <person name="Szarkandi J.G."/>
            <person name="Papp V."/>
            <person name="Albert L."/>
            <person name="Andreopoulos W."/>
            <person name="Angelini C."/>
            <person name="Antonin V."/>
            <person name="Barry K.W."/>
            <person name="Bougher N.L."/>
            <person name="Buchanan P."/>
            <person name="Buyck B."/>
            <person name="Bense V."/>
            <person name="Catcheside P."/>
            <person name="Chovatia M."/>
            <person name="Cooper J."/>
            <person name="Damon W."/>
            <person name="Desjardin D."/>
            <person name="Finy P."/>
            <person name="Geml J."/>
            <person name="Haridas S."/>
            <person name="Hughes K."/>
            <person name="Justo A."/>
            <person name="Karasinski D."/>
            <person name="Kautmanova I."/>
            <person name="Kiss B."/>
            <person name="Kocsube S."/>
            <person name="Kotiranta H."/>
            <person name="LaButti K.M."/>
            <person name="Lechner B.E."/>
            <person name="Liimatainen K."/>
            <person name="Lipzen A."/>
            <person name="Lukacs Z."/>
            <person name="Mihaltcheva S."/>
            <person name="Morgado L.N."/>
            <person name="Niskanen T."/>
            <person name="Noordeloos M.E."/>
            <person name="Ohm R.A."/>
            <person name="Ortiz-Santana B."/>
            <person name="Ovrebo C."/>
            <person name="Racz N."/>
            <person name="Riley R."/>
            <person name="Savchenko A."/>
            <person name="Shiryaev A."/>
            <person name="Soop K."/>
            <person name="Spirin V."/>
            <person name="Szebenyi C."/>
            <person name="Tomsovsky M."/>
            <person name="Tulloss R.E."/>
            <person name="Uehling J."/>
            <person name="Grigoriev I.V."/>
            <person name="Vagvolgyi C."/>
            <person name="Papp T."/>
            <person name="Martin F.M."/>
            <person name="Miettinen O."/>
            <person name="Hibbett D.S."/>
            <person name="Nagy L.G."/>
        </authorList>
    </citation>
    <scope>NUCLEOTIDE SEQUENCE [LARGE SCALE GENOMIC DNA]</scope>
    <source>
        <strain evidence="2 3">FP101781</strain>
    </source>
</reference>
<dbReference type="AlphaFoldDB" id="A0A4Y7ST18"/>